<name>A0A1J4V4J6_9BACT</name>
<reference evidence="1 2" key="1">
    <citation type="journal article" date="2016" name="Environ. Microbiol.">
        <title>Genomic resolution of a cold subsurface aquifer community provides metabolic insights for novel microbes adapted to high CO concentrations.</title>
        <authorList>
            <person name="Probst A.J."/>
            <person name="Castelle C.J."/>
            <person name="Singh A."/>
            <person name="Brown C.T."/>
            <person name="Anantharaman K."/>
            <person name="Sharon I."/>
            <person name="Hug L.A."/>
            <person name="Burstein D."/>
            <person name="Emerson J.B."/>
            <person name="Thomas B.C."/>
            <person name="Banfield J.F."/>
        </authorList>
    </citation>
    <scope>NUCLEOTIDE SEQUENCE [LARGE SCALE GENOMIC DNA]</scope>
    <source>
        <strain evidence="1">CG1_02_43_90</strain>
    </source>
</reference>
<evidence type="ECO:0000313" key="1">
    <source>
        <dbReference type="EMBL" id="OIO30201.1"/>
    </source>
</evidence>
<dbReference type="AlphaFoldDB" id="A0A1J4V4J6"/>
<gene>
    <name evidence="1" type="ORF">AUJ77_03640</name>
</gene>
<dbReference type="Proteomes" id="UP000181992">
    <property type="component" value="Unassembled WGS sequence"/>
</dbReference>
<dbReference type="EMBL" id="MNVN01000022">
    <property type="protein sequence ID" value="OIO30201.1"/>
    <property type="molecule type" value="Genomic_DNA"/>
</dbReference>
<protein>
    <submittedName>
        <fullName evidence="1">Uncharacterized protein</fullName>
    </submittedName>
</protein>
<comment type="caution">
    <text evidence="1">The sequence shown here is derived from an EMBL/GenBank/DDBJ whole genome shotgun (WGS) entry which is preliminary data.</text>
</comment>
<proteinExistence type="predicted"/>
<accession>A0A1J4V4J6</accession>
<organism evidence="1 2">
    <name type="scientific">Candidatus Nomurabacteria bacterium CG1_02_43_90</name>
    <dbReference type="NCBI Taxonomy" id="1805281"/>
    <lineage>
        <taxon>Bacteria</taxon>
        <taxon>Candidatus Nomuraibacteriota</taxon>
    </lineage>
</organism>
<evidence type="ECO:0000313" key="2">
    <source>
        <dbReference type="Proteomes" id="UP000181992"/>
    </source>
</evidence>
<sequence>MIPLQQLLLRFKNITNTDKIKKEVIVDIFKKNNIPLTVQQISFLKNSIIINVSPIIKTEFLLKKESINHQIKNTPGFEYTSAIQ</sequence>